<sequence length="74" mass="8489">MEKLRVVGHVVHLAQHFTVFTTQYYVCKLIVQQLAILAQIHASSECTSSQVYSLPRLYTSKHSMCLLFFLVMTV</sequence>
<gene>
    <name evidence="1" type="ORF">MSPICULIGERA_LOCUS17004</name>
</gene>
<keyword evidence="2" id="KW-1185">Reference proteome</keyword>
<evidence type="ECO:0000313" key="2">
    <source>
        <dbReference type="Proteomes" id="UP001177023"/>
    </source>
</evidence>
<dbReference type="EMBL" id="CATQJA010002654">
    <property type="protein sequence ID" value="CAJ0578763.1"/>
    <property type="molecule type" value="Genomic_DNA"/>
</dbReference>
<dbReference type="AlphaFoldDB" id="A0AA36G5C2"/>
<evidence type="ECO:0000313" key="1">
    <source>
        <dbReference type="EMBL" id="CAJ0578763.1"/>
    </source>
</evidence>
<proteinExistence type="predicted"/>
<accession>A0AA36G5C2</accession>
<reference evidence="1" key="1">
    <citation type="submission" date="2023-06" db="EMBL/GenBank/DDBJ databases">
        <authorList>
            <person name="Delattre M."/>
        </authorList>
    </citation>
    <scope>NUCLEOTIDE SEQUENCE</scope>
    <source>
        <strain evidence="1">AF72</strain>
    </source>
</reference>
<name>A0AA36G5C2_9BILA</name>
<dbReference type="Proteomes" id="UP001177023">
    <property type="component" value="Unassembled WGS sequence"/>
</dbReference>
<protein>
    <submittedName>
        <fullName evidence="1">Uncharacterized protein</fullName>
    </submittedName>
</protein>
<comment type="caution">
    <text evidence="1">The sequence shown here is derived from an EMBL/GenBank/DDBJ whole genome shotgun (WGS) entry which is preliminary data.</text>
</comment>
<organism evidence="1 2">
    <name type="scientific">Mesorhabditis spiculigera</name>
    <dbReference type="NCBI Taxonomy" id="96644"/>
    <lineage>
        <taxon>Eukaryota</taxon>
        <taxon>Metazoa</taxon>
        <taxon>Ecdysozoa</taxon>
        <taxon>Nematoda</taxon>
        <taxon>Chromadorea</taxon>
        <taxon>Rhabditida</taxon>
        <taxon>Rhabditina</taxon>
        <taxon>Rhabditomorpha</taxon>
        <taxon>Rhabditoidea</taxon>
        <taxon>Rhabditidae</taxon>
        <taxon>Mesorhabditinae</taxon>
        <taxon>Mesorhabditis</taxon>
    </lineage>
</organism>
<feature type="non-terminal residue" evidence="1">
    <location>
        <position position="1"/>
    </location>
</feature>